<feature type="compositionally biased region" description="Basic and acidic residues" evidence="1">
    <location>
        <begin position="84"/>
        <end position="94"/>
    </location>
</feature>
<accession>A0ABN3INW3</accession>
<name>A0ABN3INW3_9ACTN</name>
<evidence type="ECO:0000313" key="3">
    <source>
        <dbReference type="EMBL" id="GAA2408235.1"/>
    </source>
</evidence>
<dbReference type="RefSeq" id="WP_344632501.1">
    <property type="nucleotide sequence ID" value="NZ_BAAATJ010000020.1"/>
</dbReference>
<evidence type="ECO:0008006" key="5">
    <source>
        <dbReference type="Google" id="ProtNLM"/>
    </source>
</evidence>
<feature type="compositionally biased region" description="Low complexity" evidence="1">
    <location>
        <begin position="27"/>
        <end position="47"/>
    </location>
</feature>
<evidence type="ECO:0000313" key="4">
    <source>
        <dbReference type="Proteomes" id="UP001500058"/>
    </source>
</evidence>
<evidence type="ECO:0000256" key="2">
    <source>
        <dbReference type="SAM" id="SignalP"/>
    </source>
</evidence>
<keyword evidence="2" id="KW-0732">Signal</keyword>
<comment type="caution">
    <text evidence="3">The sequence shown here is derived from an EMBL/GenBank/DDBJ whole genome shotgun (WGS) entry which is preliminary data.</text>
</comment>
<organism evidence="3 4">
    <name type="scientific">Streptomyces glaucosporus</name>
    <dbReference type="NCBI Taxonomy" id="284044"/>
    <lineage>
        <taxon>Bacteria</taxon>
        <taxon>Bacillati</taxon>
        <taxon>Actinomycetota</taxon>
        <taxon>Actinomycetes</taxon>
        <taxon>Kitasatosporales</taxon>
        <taxon>Streptomycetaceae</taxon>
        <taxon>Streptomyces</taxon>
    </lineage>
</organism>
<feature type="signal peptide" evidence="2">
    <location>
        <begin position="1"/>
        <end position="24"/>
    </location>
</feature>
<sequence length="126" mass="13001">MSRFTAGLRVLCAALCAFAMLALAVGNANGSPPAKPAGAQAPQAPSPWETAGNRVCEVEGAALPHGRNRRSDRSVSGGPPPEARAVRAADRPVDDTAPATALLDPPHPTAPSRSGELSIRLRVFRC</sequence>
<dbReference type="Proteomes" id="UP001500058">
    <property type="component" value="Unassembled WGS sequence"/>
</dbReference>
<feature type="chain" id="PRO_5045313992" description="Secreted protein" evidence="2">
    <location>
        <begin position="25"/>
        <end position="126"/>
    </location>
</feature>
<dbReference type="EMBL" id="BAAATJ010000020">
    <property type="protein sequence ID" value="GAA2408235.1"/>
    <property type="molecule type" value="Genomic_DNA"/>
</dbReference>
<evidence type="ECO:0000256" key="1">
    <source>
        <dbReference type="SAM" id="MobiDB-lite"/>
    </source>
</evidence>
<reference evidence="3 4" key="1">
    <citation type="journal article" date="2019" name="Int. J. Syst. Evol. Microbiol.">
        <title>The Global Catalogue of Microorganisms (GCM) 10K type strain sequencing project: providing services to taxonomists for standard genome sequencing and annotation.</title>
        <authorList>
            <consortium name="The Broad Institute Genomics Platform"/>
            <consortium name="The Broad Institute Genome Sequencing Center for Infectious Disease"/>
            <person name="Wu L."/>
            <person name="Ma J."/>
        </authorList>
    </citation>
    <scope>NUCLEOTIDE SEQUENCE [LARGE SCALE GENOMIC DNA]</scope>
    <source>
        <strain evidence="3 4">JCM 6921</strain>
    </source>
</reference>
<gene>
    <name evidence="3" type="ORF">GCM10010420_40580</name>
</gene>
<keyword evidence="4" id="KW-1185">Reference proteome</keyword>
<protein>
    <recommendedName>
        <fullName evidence="5">Secreted protein</fullName>
    </recommendedName>
</protein>
<proteinExistence type="predicted"/>
<feature type="region of interest" description="Disordered" evidence="1">
    <location>
        <begin position="27"/>
        <end position="117"/>
    </location>
</feature>